<sequence length="67" mass="7202">MFPVPRRLLPVLPGDSRFIQEVLNILILSRWSRGFPRFIPVVPDGALVNPGSAPVDPGSRTGAPPAS</sequence>
<keyword evidence="2" id="KW-1185">Reference proteome</keyword>
<gene>
    <name evidence="1" type="ORF">DPMN_031795</name>
</gene>
<proteinExistence type="predicted"/>
<protein>
    <submittedName>
        <fullName evidence="1">Uncharacterized protein</fullName>
    </submittedName>
</protein>
<dbReference type="AlphaFoldDB" id="A0A9D4M3F9"/>
<reference evidence="1" key="1">
    <citation type="journal article" date="2019" name="bioRxiv">
        <title>The Genome of the Zebra Mussel, Dreissena polymorpha: A Resource for Invasive Species Research.</title>
        <authorList>
            <person name="McCartney M.A."/>
            <person name="Auch B."/>
            <person name="Kono T."/>
            <person name="Mallez S."/>
            <person name="Zhang Y."/>
            <person name="Obille A."/>
            <person name="Becker A."/>
            <person name="Abrahante J.E."/>
            <person name="Garbe J."/>
            <person name="Badalamenti J.P."/>
            <person name="Herman A."/>
            <person name="Mangelson H."/>
            <person name="Liachko I."/>
            <person name="Sullivan S."/>
            <person name="Sone E.D."/>
            <person name="Koren S."/>
            <person name="Silverstein K.A.T."/>
            <person name="Beckman K.B."/>
            <person name="Gohl D.M."/>
        </authorList>
    </citation>
    <scope>NUCLEOTIDE SEQUENCE</scope>
    <source>
        <strain evidence="1">Duluth1</strain>
        <tissue evidence="1">Whole animal</tissue>
    </source>
</reference>
<reference evidence="1" key="2">
    <citation type="submission" date="2020-11" db="EMBL/GenBank/DDBJ databases">
        <authorList>
            <person name="McCartney M.A."/>
            <person name="Auch B."/>
            <person name="Kono T."/>
            <person name="Mallez S."/>
            <person name="Becker A."/>
            <person name="Gohl D.M."/>
            <person name="Silverstein K.A.T."/>
            <person name="Koren S."/>
            <person name="Bechman K.B."/>
            <person name="Herman A."/>
            <person name="Abrahante J.E."/>
            <person name="Garbe J."/>
        </authorList>
    </citation>
    <scope>NUCLEOTIDE SEQUENCE</scope>
    <source>
        <strain evidence="1">Duluth1</strain>
        <tissue evidence="1">Whole animal</tissue>
    </source>
</reference>
<dbReference type="EMBL" id="JAIWYP010000002">
    <property type="protein sequence ID" value="KAH3868644.1"/>
    <property type="molecule type" value="Genomic_DNA"/>
</dbReference>
<dbReference type="Proteomes" id="UP000828390">
    <property type="component" value="Unassembled WGS sequence"/>
</dbReference>
<organism evidence="1 2">
    <name type="scientific">Dreissena polymorpha</name>
    <name type="common">Zebra mussel</name>
    <name type="synonym">Mytilus polymorpha</name>
    <dbReference type="NCBI Taxonomy" id="45954"/>
    <lineage>
        <taxon>Eukaryota</taxon>
        <taxon>Metazoa</taxon>
        <taxon>Spiralia</taxon>
        <taxon>Lophotrochozoa</taxon>
        <taxon>Mollusca</taxon>
        <taxon>Bivalvia</taxon>
        <taxon>Autobranchia</taxon>
        <taxon>Heteroconchia</taxon>
        <taxon>Euheterodonta</taxon>
        <taxon>Imparidentia</taxon>
        <taxon>Neoheterodontei</taxon>
        <taxon>Myida</taxon>
        <taxon>Dreissenoidea</taxon>
        <taxon>Dreissenidae</taxon>
        <taxon>Dreissena</taxon>
    </lineage>
</organism>
<accession>A0A9D4M3F9</accession>
<name>A0A9D4M3F9_DREPO</name>
<evidence type="ECO:0000313" key="1">
    <source>
        <dbReference type="EMBL" id="KAH3868644.1"/>
    </source>
</evidence>
<evidence type="ECO:0000313" key="2">
    <source>
        <dbReference type="Proteomes" id="UP000828390"/>
    </source>
</evidence>
<comment type="caution">
    <text evidence="1">The sequence shown here is derived from an EMBL/GenBank/DDBJ whole genome shotgun (WGS) entry which is preliminary data.</text>
</comment>